<evidence type="ECO:0000256" key="3">
    <source>
        <dbReference type="ARBA" id="ARBA00023082"/>
    </source>
</evidence>
<reference evidence="8" key="1">
    <citation type="journal article" date="2015" name="Nature">
        <title>Complex archaea that bridge the gap between prokaryotes and eukaryotes.</title>
        <authorList>
            <person name="Spang A."/>
            <person name="Saw J.H."/>
            <person name="Jorgensen S.L."/>
            <person name="Zaremba-Niedzwiedzka K."/>
            <person name="Martijn J."/>
            <person name="Lind A.E."/>
            <person name="van Eijk R."/>
            <person name="Schleper C."/>
            <person name="Guy L."/>
            <person name="Ettema T.J."/>
        </authorList>
    </citation>
    <scope>NUCLEOTIDE SEQUENCE</scope>
</reference>
<name>A0A0F9KVD2_9ZZZZ</name>
<comment type="similarity">
    <text evidence="1">Belongs to the sigma-70 factor family. ECF subfamily.</text>
</comment>
<keyword evidence="2" id="KW-0805">Transcription regulation</keyword>
<dbReference type="EMBL" id="LAZR01014012">
    <property type="protein sequence ID" value="KKM19335.1"/>
    <property type="molecule type" value="Genomic_DNA"/>
</dbReference>
<dbReference type="InterPro" id="IPR036388">
    <property type="entry name" value="WH-like_DNA-bd_sf"/>
</dbReference>
<dbReference type="GO" id="GO:0003677">
    <property type="term" value="F:DNA binding"/>
    <property type="evidence" value="ECO:0007669"/>
    <property type="project" value="UniProtKB-KW"/>
</dbReference>
<dbReference type="Pfam" id="PF08281">
    <property type="entry name" value="Sigma70_r4_2"/>
    <property type="match status" value="1"/>
</dbReference>
<evidence type="ECO:0000256" key="2">
    <source>
        <dbReference type="ARBA" id="ARBA00023015"/>
    </source>
</evidence>
<dbReference type="SUPFAM" id="SSF88659">
    <property type="entry name" value="Sigma3 and sigma4 domains of RNA polymerase sigma factors"/>
    <property type="match status" value="1"/>
</dbReference>
<protein>
    <recommendedName>
        <fullName evidence="9">RNA polymerase sigma-70 region 2 domain-containing protein</fullName>
    </recommendedName>
</protein>
<dbReference type="SUPFAM" id="SSF88946">
    <property type="entry name" value="Sigma2 domain of RNA polymerase sigma factors"/>
    <property type="match status" value="1"/>
</dbReference>
<dbReference type="Pfam" id="PF04542">
    <property type="entry name" value="Sigma70_r2"/>
    <property type="match status" value="1"/>
</dbReference>
<dbReference type="InterPro" id="IPR013325">
    <property type="entry name" value="RNA_pol_sigma_r2"/>
</dbReference>
<feature type="non-terminal residue" evidence="8">
    <location>
        <position position="241"/>
    </location>
</feature>
<dbReference type="Gene3D" id="1.10.1740.10">
    <property type="match status" value="1"/>
</dbReference>
<organism evidence="8">
    <name type="scientific">marine sediment metagenome</name>
    <dbReference type="NCBI Taxonomy" id="412755"/>
    <lineage>
        <taxon>unclassified sequences</taxon>
        <taxon>metagenomes</taxon>
        <taxon>ecological metagenomes</taxon>
    </lineage>
</organism>
<dbReference type="Gene3D" id="1.10.10.10">
    <property type="entry name" value="Winged helix-like DNA-binding domain superfamily/Winged helix DNA-binding domain"/>
    <property type="match status" value="1"/>
</dbReference>
<dbReference type="PANTHER" id="PTHR43133">
    <property type="entry name" value="RNA POLYMERASE ECF-TYPE SIGMA FACTO"/>
    <property type="match status" value="1"/>
</dbReference>
<evidence type="ECO:0000256" key="5">
    <source>
        <dbReference type="ARBA" id="ARBA00023163"/>
    </source>
</evidence>
<evidence type="ECO:0000259" key="7">
    <source>
        <dbReference type="Pfam" id="PF08281"/>
    </source>
</evidence>
<keyword evidence="3" id="KW-0731">Sigma factor</keyword>
<sequence length="241" mass="27796">MLAFSRPESICSTSAAYDAAAVRRLTEYRSEFFRVFRRRLSRPEDAEDAFQEFCLNVIRASQAPDDDKVDAWLRRVLRNTLTDYYRRRASRQRAEAAYEAEAPEAVVQPDPDQPENPYRWVRELVPTLRPDYAEIIRRADFEEEPRERIAADLGLTRNNIGVRLHRARRALKEKIEERCPTCCDGSFRSCDCGSVAHGASRVDRNAPGCNETCVRERLQSGSLRDSILLSEHEEGAMARRR</sequence>
<evidence type="ECO:0000313" key="8">
    <source>
        <dbReference type="EMBL" id="KKM19335.1"/>
    </source>
</evidence>
<evidence type="ECO:0000256" key="1">
    <source>
        <dbReference type="ARBA" id="ARBA00010641"/>
    </source>
</evidence>
<gene>
    <name evidence="8" type="ORF">LCGC14_1656660</name>
</gene>
<evidence type="ECO:0008006" key="9">
    <source>
        <dbReference type="Google" id="ProtNLM"/>
    </source>
</evidence>
<keyword evidence="4" id="KW-0238">DNA-binding</keyword>
<proteinExistence type="inferred from homology"/>
<feature type="domain" description="RNA polymerase sigma factor 70 region 4 type 2" evidence="7">
    <location>
        <begin position="119"/>
        <end position="171"/>
    </location>
</feature>
<evidence type="ECO:0000259" key="6">
    <source>
        <dbReference type="Pfam" id="PF04542"/>
    </source>
</evidence>
<dbReference type="GO" id="GO:0016987">
    <property type="term" value="F:sigma factor activity"/>
    <property type="evidence" value="ECO:0007669"/>
    <property type="project" value="UniProtKB-KW"/>
</dbReference>
<dbReference type="InterPro" id="IPR013249">
    <property type="entry name" value="RNA_pol_sigma70_r4_t2"/>
</dbReference>
<comment type="caution">
    <text evidence="8">The sequence shown here is derived from an EMBL/GenBank/DDBJ whole genome shotgun (WGS) entry which is preliminary data.</text>
</comment>
<dbReference type="PANTHER" id="PTHR43133:SF8">
    <property type="entry name" value="RNA POLYMERASE SIGMA FACTOR HI_1459-RELATED"/>
    <property type="match status" value="1"/>
</dbReference>
<dbReference type="AlphaFoldDB" id="A0A0F9KVD2"/>
<dbReference type="InterPro" id="IPR014284">
    <property type="entry name" value="RNA_pol_sigma-70_dom"/>
</dbReference>
<dbReference type="GO" id="GO:0006352">
    <property type="term" value="P:DNA-templated transcription initiation"/>
    <property type="evidence" value="ECO:0007669"/>
    <property type="project" value="InterPro"/>
</dbReference>
<dbReference type="NCBIfam" id="TIGR02937">
    <property type="entry name" value="sigma70-ECF"/>
    <property type="match status" value="1"/>
</dbReference>
<accession>A0A0F9KVD2</accession>
<feature type="domain" description="RNA polymerase sigma-70 region 2" evidence="6">
    <location>
        <begin position="27"/>
        <end position="89"/>
    </location>
</feature>
<dbReference type="InterPro" id="IPR039425">
    <property type="entry name" value="RNA_pol_sigma-70-like"/>
</dbReference>
<dbReference type="InterPro" id="IPR013324">
    <property type="entry name" value="RNA_pol_sigma_r3/r4-like"/>
</dbReference>
<keyword evidence="5" id="KW-0804">Transcription</keyword>
<evidence type="ECO:0000256" key="4">
    <source>
        <dbReference type="ARBA" id="ARBA00023125"/>
    </source>
</evidence>
<dbReference type="InterPro" id="IPR007627">
    <property type="entry name" value="RNA_pol_sigma70_r2"/>
</dbReference>